<evidence type="ECO:0000256" key="10">
    <source>
        <dbReference type="SAM" id="MobiDB-lite"/>
    </source>
</evidence>
<evidence type="ECO:0000259" key="11">
    <source>
        <dbReference type="Pfam" id="PF00432"/>
    </source>
</evidence>
<dbReference type="PANTHER" id="PTHR11774:SF6">
    <property type="entry name" value="PROTEIN FARNESYLTRANSFERASE SUBUNIT BETA"/>
    <property type="match status" value="1"/>
</dbReference>
<evidence type="ECO:0000256" key="3">
    <source>
        <dbReference type="ARBA" id="ARBA00015798"/>
    </source>
</evidence>
<dbReference type="Gene3D" id="1.50.10.20">
    <property type="match status" value="1"/>
</dbReference>
<keyword evidence="8 9" id="KW-0862">Zinc</keyword>
<dbReference type="Proteomes" id="UP000246740">
    <property type="component" value="Unassembled WGS sequence"/>
</dbReference>
<evidence type="ECO:0000313" key="13">
    <source>
        <dbReference type="Proteomes" id="UP000246740"/>
    </source>
</evidence>
<evidence type="ECO:0000256" key="8">
    <source>
        <dbReference type="ARBA" id="ARBA00022833"/>
    </source>
</evidence>
<dbReference type="Pfam" id="PF00432">
    <property type="entry name" value="Prenyltrans"/>
    <property type="match status" value="1"/>
</dbReference>
<dbReference type="SUPFAM" id="SSF48239">
    <property type="entry name" value="Terpenoid cyclases/Protein prenyltransferases"/>
    <property type="match status" value="1"/>
</dbReference>
<comment type="similarity">
    <text evidence="1 9">Belongs to the protein prenyltransferase subunit beta family.</text>
</comment>
<evidence type="ECO:0000313" key="12">
    <source>
        <dbReference type="EMBL" id="PWZ03477.1"/>
    </source>
</evidence>
<organism evidence="12 13">
    <name type="scientific">Testicularia cyperi</name>
    <dbReference type="NCBI Taxonomy" id="1882483"/>
    <lineage>
        <taxon>Eukaryota</taxon>
        <taxon>Fungi</taxon>
        <taxon>Dikarya</taxon>
        <taxon>Basidiomycota</taxon>
        <taxon>Ustilaginomycotina</taxon>
        <taxon>Ustilaginomycetes</taxon>
        <taxon>Ustilaginales</taxon>
        <taxon>Anthracoideaceae</taxon>
        <taxon>Testicularia</taxon>
    </lineage>
</organism>
<gene>
    <name evidence="12" type="ORF">BCV70DRAFT_184472</name>
</gene>
<dbReference type="GO" id="GO:0097354">
    <property type="term" value="P:prenylation"/>
    <property type="evidence" value="ECO:0007669"/>
    <property type="project" value="UniProtKB-UniRule"/>
</dbReference>
<dbReference type="InterPro" id="IPR001330">
    <property type="entry name" value="Prenyltrans"/>
</dbReference>
<comment type="cofactor">
    <cofactor evidence="9">
        <name>Zn(2+)</name>
        <dbReference type="ChEBI" id="CHEBI:29105"/>
    </cofactor>
    <text evidence="9">Binds 1 zinc ion per subunit.</text>
</comment>
<proteinExistence type="inferred from homology"/>
<dbReference type="CDD" id="cd02893">
    <property type="entry name" value="FTase"/>
    <property type="match status" value="1"/>
</dbReference>
<dbReference type="InterPro" id="IPR008930">
    <property type="entry name" value="Terpenoid_cyclase/PrenylTrfase"/>
</dbReference>
<evidence type="ECO:0000256" key="5">
    <source>
        <dbReference type="ARBA" id="ARBA00022679"/>
    </source>
</evidence>
<evidence type="ECO:0000256" key="7">
    <source>
        <dbReference type="ARBA" id="ARBA00022737"/>
    </source>
</evidence>
<dbReference type="STRING" id="1882483.A0A317XYW0"/>
<evidence type="ECO:0000256" key="4">
    <source>
        <dbReference type="ARBA" id="ARBA00022602"/>
    </source>
</evidence>
<feature type="region of interest" description="Disordered" evidence="10">
    <location>
        <begin position="419"/>
        <end position="446"/>
    </location>
</feature>
<evidence type="ECO:0000256" key="9">
    <source>
        <dbReference type="RuleBase" id="RU365056"/>
    </source>
</evidence>
<dbReference type="OrthoDB" id="10261146at2759"/>
<keyword evidence="13" id="KW-1185">Reference proteome</keyword>
<accession>A0A317XYW0</accession>
<dbReference type="InParanoid" id="A0A317XYW0"/>
<comment type="catalytic activity">
    <reaction evidence="9">
        <text>L-cysteinyl-[protein] + (2E,6E)-farnesyl diphosphate = S-(2E,6E)-farnesyl-L-cysteinyl-[protein] + diphosphate</text>
        <dbReference type="Rhea" id="RHEA:13345"/>
        <dbReference type="Rhea" id="RHEA-COMP:10131"/>
        <dbReference type="Rhea" id="RHEA-COMP:11535"/>
        <dbReference type="ChEBI" id="CHEBI:29950"/>
        <dbReference type="ChEBI" id="CHEBI:33019"/>
        <dbReference type="ChEBI" id="CHEBI:86019"/>
        <dbReference type="ChEBI" id="CHEBI:175763"/>
    </reaction>
</comment>
<comment type="subunit">
    <text evidence="9">Heterodimer of an alpha and a beta subunit.</text>
</comment>
<dbReference type="EMBL" id="KZ819188">
    <property type="protein sequence ID" value="PWZ03477.1"/>
    <property type="molecule type" value="Genomic_DNA"/>
</dbReference>
<evidence type="ECO:0000256" key="2">
    <source>
        <dbReference type="ARBA" id="ARBA00012702"/>
    </source>
</evidence>
<dbReference type="EC" id="2.5.1.58" evidence="2 9"/>
<dbReference type="FunCoup" id="A0A317XYW0">
    <property type="interactions" value="176"/>
</dbReference>
<dbReference type="GO" id="GO:0008270">
    <property type="term" value="F:zinc ion binding"/>
    <property type="evidence" value="ECO:0007669"/>
    <property type="project" value="UniProtKB-UniRule"/>
</dbReference>
<evidence type="ECO:0000256" key="6">
    <source>
        <dbReference type="ARBA" id="ARBA00022723"/>
    </source>
</evidence>
<feature type="domain" description="Prenyltransferase alpha-alpha toroid" evidence="11">
    <location>
        <begin position="88"/>
        <end position="583"/>
    </location>
</feature>
<evidence type="ECO:0000256" key="1">
    <source>
        <dbReference type="ARBA" id="ARBA00010497"/>
    </source>
</evidence>
<keyword evidence="6 9" id="KW-0479">Metal-binding</keyword>
<keyword evidence="5 9" id="KW-0808">Transferase</keyword>
<name>A0A317XYW0_9BASI</name>
<dbReference type="InterPro" id="IPR026872">
    <property type="entry name" value="FTB"/>
</dbReference>
<dbReference type="GO" id="GO:0004660">
    <property type="term" value="F:protein farnesyltransferase activity"/>
    <property type="evidence" value="ECO:0007669"/>
    <property type="project" value="UniProtKB-UniRule"/>
</dbReference>
<keyword evidence="4 9" id="KW-0637">Prenyltransferase</keyword>
<protein>
    <recommendedName>
        <fullName evidence="3 9">Protein farnesyltransferase subunit beta</fullName>
        <shortName evidence="9">FTase-beta</shortName>
        <ecNumber evidence="2 9">2.5.1.58</ecNumber>
    </recommendedName>
</protein>
<dbReference type="AlphaFoldDB" id="A0A317XYW0"/>
<sequence>MPAINTPAWPAPDDYVHSVTTEDQIETEQAIHRLFAPLRRPSLNFVQPETSAEPLYNPWMTDAEQFSTRHGDAASSASNLSNPQKLILERQAHVSFLTKLLEPLPGAYTAFDTNRSWLLYWILHSFDLLSFALDPKGRARAISTLLSFQNRSQGGFGGGPNQVPHLMSTYAAINALAIIGGPGPAPTPDDVVQGRSVEIGRGGWQEIDRDAIYAWMMRLKQPDGSFLVHENGEVDVRASYCVVCIASLLGISTPQLMRGMGEFVASCQTYEGGLAASSQPTYHYTSSVPMLSDLNAARPALGEAHGGYAFCSLATHLALSLYPDCSAPASSSPHQHGSAGMLDMDALVRWATSQQGIAIEGCGFRGRTNKLVDGCYGWFSGGGLFSVLSAVLENDVLAKGQIATDFNGMLTLPTTPIVPDEAHSDTSGRSWTGHVSAEAEGPLEEDEEEDLAPLCLYDRQGLQEYILVAAQRPGEEGGGLRDKPGKRPDAYHTCYNLAGLALAQHSVRLSLETKTYLLEHYKVREPPNKACGAKQAEWNKNVYASMLSWTLSQRDEIVVAGKGASAEAKANNRLNPAHPIFNITFPKAKAMMDWAYAQS</sequence>
<dbReference type="GO" id="GO:0005965">
    <property type="term" value="C:protein farnesyltransferase complex"/>
    <property type="evidence" value="ECO:0007669"/>
    <property type="project" value="UniProtKB-UniRule"/>
</dbReference>
<dbReference type="InterPro" id="IPR045089">
    <property type="entry name" value="PGGT1B-like"/>
</dbReference>
<reference evidence="12 13" key="1">
    <citation type="journal article" date="2018" name="Mol. Biol. Evol.">
        <title>Broad Genomic Sampling Reveals a Smut Pathogenic Ancestry of the Fungal Clade Ustilaginomycotina.</title>
        <authorList>
            <person name="Kijpornyongpan T."/>
            <person name="Mondo S.J."/>
            <person name="Barry K."/>
            <person name="Sandor L."/>
            <person name="Lee J."/>
            <person name="Lipzen A."/>
            <person name="Pangilinan J."/>
            <person name="LaButti K."/>
            <person name="Hainaut M."/>
            <person name="Henrissat B."/>
            <person name="Grigoriev I.V."/>
            <person name="Spatafora J.W."/>
            <person name="Aime M.C."/>
        </authorList>
    </citation>
    <scope>NUCLEOTIDE SEQUENCE [LARGE SCALE GENOMIC DNA]</scope>
    <source>
        <strain evidence="12 13">MCA 3645</strain>
    </source>
</reference>
<dbReference type="PANTHER" id="PTHR11774">
    <property type="entry name" value="GERANYLGERANYL TRANSFERASE TYPE BETA SUBUNIT"/>
    <property type="match status" value="1"/>
</dbReference>
<keyword evidence="7" id="KW-0677">Repeat</keyword>
<comment type="function">
    <text evidence="9">Catalyzes the transfer of a farnesyl moiety from farnesyl diphosphate to a cysteine at the fourth position from the C-terminus of several proteins. The beta subunit is responsible for peptide-binding.</text>
</comment>